<keyword evidence="2" id="KW-1185">Reference proteome</keyword>
<evidence type="ECO:0000313" key="2">
    <source>
        <dbReference type="Proteomes" id="UP001500620"/>
    </source>
</evidence>
<protein>
    <recommendedName>
        <fullName evidence="3">HEAT repeat domain-containing protein</fullName>
    </recommendedName>
</protein>
<dbReference type="Proteomes" id="UP001500620">
    <property type="component" value="Unassembled WGS sequence"/>
</dbReference>
<dbReference type="EMBL" id="BAABAT010000003">
    <property type="protein sequence ID" value="GAA4246668.1"/>
    <property type="molecule type" value="Genomic_DNA"/>
</dbReference>
<dbReference type="Gene3D" id="1.25.10.10">
    <property type="entry name" value="Leucine-rich Repeat Variant"/>
    <property type="match status" value="1"/>
</dbReference>
<dbReference type="SUPFAM" id="SSF48371">
    <property type="entry name" value="ARM repeat"/>
    <property type="match status" value="1"/>
</dbReference>
<dbReference type="InterPro" id="IPR011989">
    <property type="entry name" value="ARM-like"/>
</dbReference>
<sequence>MELVEDLAGEDRQRASDRLVAMGEAAVGPVLAVLCDERSPVEWSTAALVLQRIGEPALEPLVGALAAAATTEVARRCSSTLGGLRVADGGRFAALLSHPAPRVRESAASALQDLRADVEPYLPALAGVLDDPDEAVRRRARLAIEAAGWLAVPMLREIRRGTGRRRTAALTTLADVGGWDALDEADRRAVARLIEIKAAREAPAPMHLCGSWFAVPTADQPAVLDAFGLAEPRAVTMRLGGSAWTRDHHGWSSVPHAECRRTYVTPALDGWTLVFGKIPAVAHAAPADSETVWRDEVRARCAALSARFGAAHCYGASCGDGWTAWCLAEDGEVIRFYDAFEPGDQTGEPHPAEAGLRLPHISAFPMEAFEGVPREGIAERFREIQRTLPAQAHATTLAARLSVDPSALGPHTTVAGRAVLALTPCGLAEPSTPGALAI</sequence>
<comment type="caution">
    <text evidence="1">The sequence shown here is derived from an EMBL/GenBank/DDBJ whole genome shotgun (WGS) entry which is preliminary data.</text>
</comment>
<reference evidence="2" key="1">
    <citation type="journal article" date="2019" name="Int. J. Syst. Evol. Microbiol.">
        <title>The Global Catalogue of Microorganisms (GCM) 10K type strain sequencing project: providing services to taxonomists for standard genome sequencing and annotation.</title>
        <authorList>
            <consortium name="The Broad Institute Genomics Platform"/>
            <consortium name="The Broad Institute Genome Sequencing Center for Infectious Disease"/>
            <person name="Wu L."/>
            <person name="Ma J."/>
        </authorList>
    </citation>
    <scope>NUCLEOTIDE SEQUENCE [LARGE SCALE GENOMIC DNA]</scope>
    <source>
        <strain evidence="2">JCM 17441</strain>
    </source>
</reference>
<accession>A0ABP8D3R5</accession>
<evidence type="ECO:0008006" key="3">
    <source>
        <dbReference type="Google" id="ProtNLM"/>
    </source>
</evidence>
<organism evidence="1 2">
    <name type="scientific">Dactylosporangium darangshiense</name>
    <dbReference type="NCBI Taxonomy" id="579108"/>
    <lineage>
        <taxon>Bacteria</taxon>
        <taxon>Bacillati</taxon>
        <taxon>Actinomycetota</taxon>
        <taxon>Actinomycetes</taxon>
        <taxon>Micromonosporales</taxon>
        <taxon>Micromonosporaceae</taxon>
        <taxon>Dactylosporangium</taxon>
    </lineage>
</organism>
<evidence type="ECO:0000313" key="1">
    <source>
        <dbReference type="EMBL" id="GAA4246668.1"/>
    </source>
</evidence>
<gene>
    <name evidence="1" type="ORF">GCM10022255_019130</name>
</gene>
<proteinExistence type="predicted"/>
<name>A0ABP8D3R5_9ACTN</name>
<dbReference type="RefSeq" id="WP_345123435.1">
    <property type="nucleotide sequence ID" value="NZ_BAABAT010000003.1"/>
</dbReference>
<dbReference type="InterPro" id="IPR016024">
    <property type="entry name" value="ARM-type_fold"/>
</dbReference>